<comment type="caution">
    <text evidence="8">The sequence shown here is derived from an EMBL/GenBank/DDBJ whole genome shotgun (WGS) entry which is preliminary data.</text>
</comment>
<evidence type="ECO:0000256" key="3">
    <source>
        <dbReference type="SAM" id="MobiDB-lite"/>
    </source>
</evidence>
<feature type="compositionally biased region" description="Polar residues" evidence="3">
    <location>
        <begin position="251"/>
        <end position="271"/>
    </location>
</feature>
<dbReference type="Pfam" id="PF26280">
    <property type="entry name" value="Ig_TRAPPC9-Trs120_2nd"/>
    <property type="match status" value="1"/>
</dbReference>
<dbReference type="InterPro" id="IPR058563">
    <property type="entry name" value="Trs120_TRAPPC9_N"/>
</dbReference>
<feature type="domain" description="Trs120/TRAPPC9 third Ig-like" evidence="7">
    <location>
        <begin position="1499"/>
        <end position="1561"/>
    </location>
</feature>
<feature type="domain" description="Trs120/TRAPPC9 N-terminal" evidence="4">
    <location>
        <begin position="47"/>
        <end position="441"/>
    </location>
</feature>
<feature type="compositionally biased region" description="Polar residues" evidence="3">
    <location>
        <begin position="354"/>
        <end position="366"/>
    </location>
</feature>
<feature type="region of interest" description="Disordered" evidence="3">
    <location>
        <begin position="251"/>
        <end position="287"/>
    </location>
</feature>
<dbReference type="PANTHER" id="PTHR21512:SF5">
    <property type="entry name" value="TRAFFICKING PROTEIN PARTICLE COMPLEX SUBUNIT 9"/>
    <property type="match status" value="1"/>
</dbReference>
<dbReference type="OrthoDB" id="27962at2759"/>
<feature type="compositionally biased region" description="Basic and acidic residues" evidence="3">
    <location>
        <begin position="328"/>
        <end position="342"/>
    </location>
</feature>
<feature type="compositionally biased region" description="Polar residues" evidence="3">
    <location>
        <begin position="278"/>
        <end position="287"/>
    </location>
</feature>
<feature type="region of interest" description="Disordered" evidence="3">
    <location>
        <begin position="304"/>
        <end position="387"/>
    </location>
</feature>
<dbReference type="EMBL" id="JANBTW010000117">
    <property type="protein sequence ID" value="KAJ2670714.1"/>
    <property type="molecule type" value="Genomic_DNA"/>
</dbReference>
<feature type="compositionally biased region" description="Polar residues" evidence="3">
    <location>
        <begin position="7"/>
        <end position="29"/>
    </location>
</feature>
<dbReference type="Pfam" id="PF26282">
    <property type="entry name" value="Ig_TRAPPC9-Trs120_3rd"/>
    <property type="match status" value="1"/>
</dbReference>
<dbReference type="InterPro" id="IPR058565">
    <property type="entry name" value="Ig_TRAPPC9_Trs120_1st"/>
</dbReference>
<accession>A0A9W8KVY8</accession>
<feature type="region of interest" description="Disordered" evidence="3">
    <location>
        <begin position="1"/>
        <end position="29"/>
    </location>
</feature>
<evidence type="ECO:0000313" key="9">
    <source>
        <dbReference type="Proteomes" id="UP001151518"/>
    </source>
</evidence>
<evidence type="ECO:0000256" key="1">
    <source>
        <dbReference type="ARBA" id="ARBA00004555"/>
    </source>
</evidence>
<dbReference type="InterPro" id="IPR058564">
    <property type="entry name" value="TPR_TRAPPC9_Trs120"/>
</dbReference>
<organism evidence="8 9">
    <name type="scientific">Coemansia spiralis</name>
    <dbReference type="NCBI Taxonomy" id="417178"/>
    <lineage>
        <taxon>Eukaryota</taxon>
        <taxon>Fungi</taxon>
        <taxon>Fungi incertae sedis</taxon>
        <taxon>Zoopagomycota</taxon>
        <taxon>Kickxellomycotina</taxon>
        <taxon>Kickxellomycetes</taxon>
        <taxon>Kickxellales</taxon>
        <taxon>Kickxellaceae</taxon>
        <taxon>Coemansia</taxon>
    </lineage>
</organism>
<gene>
    <name evidence="8" type="ORF">GGI25_005736</name>
</gene>
<dbReference type="GO" id="GO:0005802">
    <property type="term" value="C:trans-Golgi network"/>
    <property type="evidence" value="ECO:0007669"/>
    <property type="project" value="TreeGrafter"/>
</dbReference>
<dbReference type="Pfam" id="PF26254">
    <property type="entry name" value="Ig_TRAPPC9-Trs120_1st"/>
    <property type="match status" value="1"/>
</dbReference>
<feature type="region of interest" description="Disordered" evidence="3">
    <location>
        <begin position="677"/>
        <end position="704"/>
    </location>
</feature>
<dbReference type="Pfam" id="PF08626">
    <property type="entry name" value="TRAPPC9-Trs120"/>
    <property type="match status" value="1"/>
</dbReference>
<feature type="compositionally biased region" description="Polar residues" evidence="3">
    <location>
        <begin position="749"/>
        <end position="771"/>
    </location>
</feature>
<evidence type="ECO:0000313" key="8">
    <source>
        <dbReference type="EMBL" id="KAJ2670714.1"/>
    </source>
</evidence>
<evidence type="ECO:0000259" key="6">
    <source>
        <dbReference type="Pfam" id="PF26254"/>
    </source>
</evidence>
<keyword evidence="2" id="KW-0333">Golgi apparatus</keyword>
<feature type="region of interest" description="Disordered" evidence="3">
    <location>
        <begin position="749"/>
        <end position="773"/>
    </location>
</feature>
<dbReference type="Pfam" id="PF26251">
    <property type="entry name" value="TPR_TRAPPC9-Trs120"/>
    <property type="match status" value="1"/>
</dbReference>
<evidence type="ECO:0000259" key="5">
    <source>
        <dbReference type="Pfam" id="PF26251"/>
    </source>
</evidence>
<sequence>MAEDTSVGLQSRSTSPVTNLSSSHSPFSDGQIESISRRHCFVASTVTPVDAAGIRVLLVPVGPVRQEKMLHWANAIAQFSRLQISDILPYVDSVLATKYSNSARNSEGGGIGGGMDTEGELRFLFSVNDSEDHEYLEGIQTYRQILGVIGIIDCQLCDNIAGCYEEFLHVLAQNTTAVAYKCLAFDPLLDQPDDLPGVTVIPNVGGSLLFYLQTLLCDFAGTMVTALNLMAKSIEDRADLQSPLGESSVLSPLNGSSVSLDKDATSPTTSILPEIRNSRSSIHETSSAAAYTMTHRISTFNNYSRRQSTQSLPTSDSGGAQGDLPNEPLDHGRYGGEMDRDAVATTIDKPGPSQPNLSPSSSTFASSMRERRKVGNGSGAGGASDSVGVGRLKKLQGDLYLMSGRLSEACAAYSASISSNRAFNDYLWQAVAMEGYCAALLQLCQRPSERRLVSAFLSTKPKTSVSEPSFSLANIRASMIISSQQTAQAGTTTKAASAADNSATKKNNTGSTGTEGLQNKAMGLAEVLGEIGELFGQIPLLYEKCYSFAPLLHAEACIREALVLLSTRESFLHDSDKALDTLLQINRLYPQTVDKSVQTTRDVVANARSIPLRAVINDWLQRGWSSSYSSLALSDQLEMSSEISSMFRSLGYSRKSFFFLRQFLLMAIPVLLRTSSAGQAGNDRNNSAPSTPVRPSESPGNGYSAMSTLVDGASAFAAVSAAAAAATTSASFPGANGAPWQTMQMQQLSVNTPGNARTSFESGKTSNSDPNATAGYLPSSFNTAYKEWVARSRPTLRQAVIVCLDALVYSFSTSVSQASIANQKRTLKGSRSSLQEGWLSIQVDAIRECLSIAEALPSYPHAIAAGFRLVSCLNELSATASDLQRRELLEEQHMVRNYLHRTIALYHQRYHFDPALLKNRTNSYEYFAIQTTGSSSSLPQVVGRDASVVGGVLDSLLVGIQFCTFPENAALILTSNKESKPQTAAPSLFLHNPSAQLHGDVPPLLAAHEDAYFVATLSNPFSFALQLTEVELISTISPAGSSNTQEENNSERNPLNLVSSDRIKADRVNCIIPPGGQGQVLLKIIPGIAGLLKVKGVSLSLFQHLSVQCLLAEEKEGDAKQRVRERPLKQRLEAERNSLLGLDKPLPDSPSVRLSVMNAGHLLSTTVVSPLPKLSVIESSLAREESLSLYEGESRVVKLTLVNGSSVATAERFSITFEPLSDDKKAGDDSVAGLRMCDLVDAAFSYMRGSETTSIGPRRTYCLQVRVSGITGLNGGEVVIRYGNSNTPDWSRELRWPLLVSVSRLLIPAKEKNNGSKTKYTSLPPYIARSLSSNSDIRTSASKELTGMLRDLYLTIESSTSRHSVSIQEPFYLAEINVCNMGSADVQLTVETDLSGDQCSETETLHIGTAPKKSSRLVKSLDANLPGHRSLTRVVVPFRRACLDSAVVSSPMPGIEANGGPDKGIFYSWRTSLVDEQQKKQQDSVSEEQWVHSNGSRGKRRQFVLSKTAELSEIQLSMRREIYWYQLEIARRVRMRWVCRQSGRHGYIDPRQFFDIGEHELDIIRPKELHMEIAVNNALAQRVDWGILQANCAIGEQSKLEFILTNTSTSNLDVDFSICVISDPNAYAGGHQNDYKGTEDEHSAFVSDAYYYHPDSSFNVDAVAAASINLNFTSSLVDSRAGFGNGRFIFRTASGGLGTDQNVPVKDKQRDYATDSLLVPLPSYSRGLAFDDIHGIQLPTLAPNATRSLELPIYILRSGRYQLEYKVSKRLPERGSRNMAVDLVQDVLIIDTT</sequence>
<dbReference type="PANTHER" id="PTHR21512">
    <property type="entry name" value="TRAFFICKING PROTEIN PARTICLE COMPLEX SUBUNIT 9"/>
    <property type="match status" value="1"/>
</dbReference>
<proteinExistence type="predicted"/>
<evidence type="ECO:0000259" key="4">
    <source>
        <dbReference type="Pfam" id="PF08626"/>
    </source>
</evidence>
<protein>
    <submittedName>
        <fullName evidence="8">Uncharacterized protein</fullName>
    </submittedName>
</protein>
<dbReference type="Proteomes" id="UP001151518">
    <property type="component" value="Unassembled WGS sequence"/>
</dbReference>
<feature type="region of interest" description="Disordered" evidence="3">
    <location>
        <begin position="492"/>
        <end position="516"/>
    </location>
</feature>
<feature type="compositionally biased region" description="Polar residues" evidence="3">
    <location>
        <begin position="500"/>
        <end position="516"/>
    </location>
</feature>
<evidence type="ECO:0000256" key="2">
    <source>
        <dbReference type="ARBA" id="ARBA00023034"/>
    </source>
</evidence>
<dbReference type="InterPro" id="IPR013935">
    <property type="entry name" value="Trs120_TRAPPC9"/>
</dbReference>
<feature type="compositionally biased region" description="Polar residues" evidence="3">
    <location>
        <begin position="304"/>
        <end position="318"/>
    </location>
</feature>
<feature type="domain" description="Trs120/TRAPPC9 first Ig-like" evidence="6">
    <location>
        <begin position="978"/>
        <end position="1034"/>
    </location>
</feature>
<dbReference type="InterPro" id="IPR058567">
    <property type="entry name" value="Ig_TRAPPC9_Trs120_3rd"/>
</dbReference>
<evidence type="ECO:0000259" key="7">
    <source>
        <dbReference type="Pfam" id="PF26282"/>
    </source>
</evidence>
<reference evidence="8" key="1">
    <citation type="submission" date="2022-07" db="EMBL/GenBank/DDBJ databases">
        <title>Phylogenomic reconstructions and comparative analyses of Kickxellomycotina fungi.</title>
        <authorList>
            <person name="Reynolds N.K."/>
            <person name="Stajich J.E."/>
            <person name="Barry K."/>
            <person name="Grigoriev I.V."/>
            <person name="Crous P."/>
            <person name="Smith M.E."/>
        </authorList>
    </citation>
    <scope>NUCLEOTIDE SEQUENCE</scope>
    <source>
        <strain evidence="8">NRRL 3115</strain>
    </source>
</reference>
<feature type="domain" description="Trs120/TRAPPC9 TPR region" evidence="5">
    <location>
        <begin position="550"/>
        <end position="861"/>
    </location>
</feature>
<feature type="compositionally biased region" description="Polar residues" evidence="3">
    <location>
        <begin position="677"/>
        <end position="690"/>
    </location>
</feature>
<comment type="subcellular location">
    <subcellularLocation>
        <location evidence="1">Golgi apparatus</location>
    </subcellularLocation>
</comment>
<name>A0A9W8KVY8_9FUNG</name>